<dbReference type="Proteomes" id="UP001237642">
    <property type="component" value="Unassembled WGS sequence"/>
</dbReference>
<keyword evidence="20" id="KW-1185">Reference proteome</keyword>
<dbReference type="SUPFAM" id="SSF51445">
    <property type="entry name" value="(Trans)glycosidases"/>
    <property type="match status" value="1"/>
</dbReference>
<dbReference type="GO" id="GO:0005886">
    <property type="term" value="C:plasma membrane"/>
    <property type="evidence" value="ECO:0007669"/>
    <property type="project" value="UniProtKB-SubCell"/>
</dbReference>
<dbReference type="EC" id="3.2.1.39" evidence="4"/>
<evidence type="ECO:0000256" key="4">
    <source>
        <dbReference type="ARBA" id="ARBA00012780"/>
    </source>
</evidence>
<dbReference type="Pfam" id="PF00332">
    <property type="entry name" value="Glyco_hydro_17"/>
    <property type="match status" value="1"/>
</dbReference>
<keyword evidence="7" id="KW-0732">Signal</keyword>
<evidence type="ECO:0000259" key="18">
    <source>
        <dbReference type="SMART" id="SM00768"/>
    </source>
</evidence>
<dbReference type="FunFam" id="3.20.20.80:FF:000002">
    <property type="entry name" value="Glucan endo-1,3-beta-glucosidase 3"/>
    <property type="match status" value="1"/>
</dbReference>
<dbReference type="GO" id="GO:0009506">
    <property type="term" value="C:plasmodesma"/>
    <property type="evidence" value="ECO:0007669"/>
    <property type="project" value="UniProtKB-ARBA"/>
</dbReference>
<evidence type="ECO:0000256" key="3">
    <source>
        <dbReference type="ARBA" id="ARBA00008773"/>
    </source>
</evidence>
<evidence type="ECO:0000256" key="7">
    <source>
        <dbReference type="ARBA" id="ARBA00022729"/>
    </source>
</evidence>
<keyword evidence="12" id="KW-0325">Glycoprotein</keyword>
<organism evidence="19 20">
    <name type="scientific">Heracleum sosnowskyi</name>
    <dbReference type="NCBI Taxonomy" id="360622"/>
    <lineage>
        <taxon>Eukaryota</taxon>
        <taxon>Viridiplantae</taxon>
        <taxon>Streptophyta</taxon>
        <taxon>Embryophyta</taxon>
        <taxon>Tracheophyta</taxon>
        <taxon>Spermatophyta</taxon>
        <taxon>Magnoliopsida</taxon>
        <taxon>eudicotyledons</taxon>
        <taxon>Gunneridae</taxon>
        <taxon>Pentapetalae</taxon>
        <taxon>asterids</taxon>
        <taxon>campanulids</taxon>
        <taxon>Apiales</taxon>
        <taxon>Apiaceae</taxon>
        <taxon>Apioideae</taxon>
        <taxon>apioid superclade</taxon>
        <taxon>Tordylieae</taxon>
        <taxon>Tordyliinae</taxon>
        <taxon>Heracleum</taxon>
    </lineage>
</organism>
<dbReference type="InterPro" id="IPR012946">
    <property type="entry name" value="X8"/>
</dbReference>
<dbReference type="EMBL" id="JAUIZM010000012">
    <property type="protein sequence ID" value="KAK1353613.1"/>
    <property type="molecule type" value="Genomic_DNA"/>
</dbReference>
<accession>A0AAD8LYX9</accession>
<proteinExistence type="inferred from homology"/>
<dbReference type="AlphaFoldDB" id="A0AAD8LYX9"/>
<evidence type="ECO:0000256" key="8">
    <source>
        <dbReference type="ARBA" id="ARBA00022801"/>
    </source>
</evidence>
<evidence type="ECO:0000256" key="2">
    <source>
        <dbReference type="ARBA" id="ARBA00004609"/>
    </source>
</evidence>
<comment type="caution">
    <text evidence="19">The sequence shown here is derived from an EMBL/GenBank/DDBJ whole genome shotgun (WGS) entry which is preliminary data.</text>
</comment>
<keyword evidence="8 16" id="KW-0378">Hydrolase</keyword>
<evidence type="ECO:0000256" key="9">
    <source>
        <dbReference type="ARBA" id="ARBA00022821"/>
    </source>
</evidence>
<dbReference type="Gene3D" id="3.20.20.80">
    <property type="entry name" value="Glycosidases"/>
    <property type="match status" value="1"/>
</dbReference>
<evidence type="ECO:0000256" key="1">
    <source>
        <dbReference type="ARBA" id="ARBA00000382"/>
    </source>
</evidence>
<keyword evidence="13" id="KW-0449">Lipoprotein</keyword>
<evidence type="ECO:0000256" key="15">
    <source>
        <dbReference type="RuleBase" id="RU004335"/>
    </source>
</evidence>
<feature type="region of interest" description="Disordered" evidence="17">
    <location>
        <begin position="394"/>
        <end position="416"/>
    </location>
</feature>
<dbReference type="SMART" id="SM00768">
    <property type="entry name" value="X8"/>
    <property type="match status" value="1"/>
</dbReference>
<keyword evidence="5" id="KW-1003">Cell membrane</keyword>
<gene>
    <name evidence="19" type="ORF">POM88_051978</name>
</gene>
<keyword evidence="10" id="KW-0472">Membrane</keyword>
<evidence type="ECO:0000313" key="20">
    <source>
        <dbReference type="Proteomes" id="UP001237642"/>
    </source>
</evidence>
<keyword evidence="14 16" id="KW-0326">Glycosidase</keyword>
<evidence type="ECO:0000256" key="13">
    <source>
        <dbReference type="ARBA" id="ARBA00023288"/>
    </source>
</evidence>
<dbReference type="GO" id="GO:0098552">
    <property type="term" value="C:side of membrane"/>
    <property type="evidence" value="ECO:0007669"/>
    <property type="project" value="UniProtKB-KW"/>
</dbReference>
<evidence type="ECO:0000256" key="12">
    <source>
        <dbReference type="ARBA" id="ARBA00023180"/>
    </source>
</evidence>
<comment type="similarity">
    <text evidence="3 15">Belongs to the glycosyl hydrolase 17 family.</text>
</comment>
<evidence type="ECO:0000256" key="6">
    <source>
        <dbReference type="ARBA" id="ARBA00022622"/>
    </source>
</evidence>
<protein>
    <recommendedName>
        <fullName evidence="4">glucan endo-1,3-beta-D-glucosidase</fullName>
        <ecNumber evidence="4">3.2.1.39</ecNumber>
    </recommendedName>
</protein>
<comment type="catalytic activity">
    <reaction evidence="1">
        <text>Hydrolysis of (1-&gt;3)-beta-D-glucosidic linkages in (1-&gt;3)-beta-D-glucans.</text>
        <dbReference type="EC" id="3.2.1.39"/>
    </reaction>
</comment>
<dbReference type="PROSITE" id="PS00587">
    <property type="entry name" value="GLYCOSYL_HYDROL_F17"/>
    <property type="match status" value="1"/>
</dbReference>
<sequence length="517" mass="55996">MEAPLLTYPPLPPYINTHAGTQSLIDKFSQLQNITPTMSLLKLFLFCLFLIFGTLCSAHNHGSIGVNYGRIADNLPQPSQVVELLKSNGITRVKIFDAESSVLSALANSNICVTVCMPNGLLSSAANDQSFTDSWLNSNIVPFYPQTMIEAIAVGNEVFVDPPSTPYLVPAMKNMYASLQKLNFSADIKVSSPVALSALQNSYPPSSGSFKSELIEPAIKPMLTFLQQTGSYLMANSYPFFAYEANTDTISLDYALLRPNEGVKDSGNGNVYMSLFEAQLDAVFAALDALNFSDIKVVVSETGWPSAGGDTEFGAGIDNAAAYNGNLVRRVLTGGGTPLRPNDKLNVFLFALFNENQKGGPVSERNYGLFYPDTKKVYDIPLSLDALNGTMSNPTNRSKAKVPIASPPPVNQGPSTKGQTWCVANVQAGKEKLQSALDYACGEGGADCRPIQSGERCFHPDTLEAHASYAFNSYYQKMSRASWTCHFGGAANVVTQLPSNFNCEYPTMTGRKMLHLM</sequence>
<evidence type="ECO:0000313" key="19">
    <source>
        <dbReference type="EMBL" id="KAK1353613.1"/>
    </source>
</evidence>
<reference evidence="19" key="2">
    <citation type="submission" date="2023-05" db="EMBL/GenBank/DDBJ databases">
        <authorList>
            <person name="Schelkunov M.I."/>
        </authorList>
    </citation>
    <scope>NUCLEOTIDE SEQUENCE</scope>
    <source>
        <strain evidence="19">Hsosn_3</strain>
        <tissue evidence="19">Leaf</tissue>
    </source>
</reference>
<dbReference type="InterPro" id="IPR017853">
    <property type="entry name" value="GH"/>
</dbReference>
<comment type="subcellular location">
    <subcellularLocation>
        <location evidence="2">Cell membrane</location>
        <topology evidence="2">Lipid-anchor</topology>
        <topology evidence="2">GPI-anchor</topology>
    </subcellularLocation>
</comment>
<dbReference type="GO" id="GO:0005975">
    <property type="term" value="P:carbohydrate metabolic process"/>
    <property type="evidence" value="ECO:0007669"/>
    <property type="project" value="InterPro"/>
</dbReference>
<dbReference type="PANTHER" id="PTHR32227">
    <property type="entry name" value="GLUCAN ENDO-1,3-BETA-GLUCOSIDASE BG1-RELATED-RELATED"/>
    <property type="match status" value="1"/>
</dbReference>
<keyword evidence="6" id="KW-0336">GPI-anchor</keyword>
<dbReference type="InterPro" id="IPR044965">
    <property type="entry name" value="Glyco_hydro_17_plant"/>
</dbReference>
<dbReference type="GO" id="GO:0042973">
    <property type="term" value="F:glucan endo-1,3-beta-D-glucosidase activity"/>
    <property type="evidence" value="ECO:0007669"/>
    <property type="project" value="UniProtKB-EC"/>
</dbReference>
<dbReference type="FunFam" id="1.20.58.1040:FF:000001">
    <property type="entry name" value="Glucan endo-1,3-beta-glucosidase 4"/>
    <property type="match status" value="1"/>
</dbReference>
<evidence type="ECO:0000256" key="10">
    <source>
        <dbReference type="ARBA" id="ARBA00023136"/>
    </source>
</evidence>
<feature type="domain" description="X8" evidence="18">
    <location>
        <begin position="420"/>
        <end position="505"/>
    </location>
</feature>
<evidence type="ECO:0000256" key="14">
    <source>
        <dbReference type="ARBA" id="ARBA00023295"/>
    </source>
</evidence>
<dbReference type="Gene3D" id="1.20.58.1040">
    <property type="match status" value="1"/>
</dbReference>
<keyword evidence="11" id="KW-1015">Disulfide bond</keyword>
<evidence type="ECO:0000256" key="5">
    <source>
        <dbReference type="ARBA" id="ARBA00022475"/>
    </source>
</evidence>
<dbReference type="Pfam" id="PF07983">
    <property type="entry name" value="X8"/>
    <property type="match status" value="1"/>
</dbReference>
<reference evidence="19" key="1">
    <citation type="submission" date="2023-02" db="EMBL/GenBank/DDBJ databases">
        <title>Genome of toxic invasive species Heracleum sosnowskyi carries increased number of genes despite the absence of recent whole-genome duplications.</title>
        <authorList>
            <person name="Schelkunov M."/>
            <person name="Shtratnikova V."/>
            <person name="Makarenko M."/>
            <person name="Klepikova A."/>
            <person name="Omelchenko D."/>
            <person name="Novikova G."/>
            <person name="Obukhova E."/>
            <person name="Bogdanov V."/>
            <person name="Penin A."/>
            <person name="Logacheva M."/>
        </authorList>
    </citation>
    <scope>NUCLEOTIDE SEQUENCE</scope>
    <source>
        <strain evidence="19">Hsosn_3</strain>
        <tissue evidence="19">Leaf</tissue>
    </source>
</reference>
<evidence type="ECO:0000256" key="17">
    <source>
        <dbReference type="SAM" id="MobiDB-lite"/>
    </source>
</evidence>
<evidence type="ECO:0000256" key="11">
    <source>
        <dbReference type="ARBA" id="ARBA00023157"/>
    </source>
</evidence>
<name>A0AAD8LYX9_9APIA</name>
<evidence type="ECO:0000256" key="16">
    <source>
        <dbReference type="RuleBase" id="RU004336"/>
    </source>
</evidence>
<dbReference type="GO" id="GO:0006952">
    <property type="term" value="P:defense response"/>
    <property type="evidence" value="ECO:0007669"/>
    <property type="project" value="UniProtKB-KW"/>
</dbReference>
<keyword evidence="9" id="KW-0611">Plant defense</keyword>
<dbReference type="InterPro" id="IPR000490">
    <property type="entry name" value="Glyco_hydro_17"/>
</dbReference>